<organism evidence="1 2">
    <name type="scientific">Candidatus Electrothrix aarhusensis</name>
    <dbReference type="NCBI Taxonomy" id="1859131"/>
    <lineage>
        <taxon>Bacteria</taxon>
        <taxon>Pseudomonadati</taxon>
        <taxon>Thermodesulfobacteriota</taxon>
        <taxon>Desulfobulbia</taxon>
        <taxon>Desulfobulbales</taxon>
        <taxon>Desulfobulbaceae</taxon>
        <taxon>Candidatus Electrothrix</taxon>
    </lineage>
</organism>
<keyword evidence="2" id="KW-1185">Reference proteome</keyword>
<dbReference type="GO" id="GO:0090499">
    <property type="term" value="F:pimelyl-[acyl-carrier protein] methyl ester esterase activity"/>
    <property type="evidence" value="ECO:0007669"/>
    <property type="project" value="UniProtKB-EC"/>
</dbReference>
<dbReference type="SUPFAM" id="SSF53474">
    <property type="entry name" value="alpha/beta-Hydrolases"/>
    <property type="match status" value="1"/>
</dbReference>
<comment type="caution">
    <text evidence="1">The sequence shown here is derived from an EMBL/GenBank/DDBJ whole genome shotgun (WGS) entry which is preliminary data.</text>
</comment>
<evidence type="ECO:0000313" key="2">
    <source>
        <dbReference type="Proteomes" id="UP000287853"/>
    </source>
</evidence>
<accession>A0A3S3UAW9</accession>
<reference evidence="1 2" key="1">
    <citation type="submission" date="2017-01" db="EMBL/GenBank/DDBJ databases">
        <title>The cable genome- insights into the physiology and evolution of filamentous bacteria capable of sulfide oxidation via long distance electron transfer.</title>
        <authorList>
            <person name="Schreiber L."/>
            <person name="Bjerg J.T."/>
            <person name="Boggild A."/>
            <person name="Van De Vossenberg J."/>
            <person name="Meysman F."/>
            <person name="Nielsen L.P."/>
            <person name="Schramm A."/>
            <person name="Kjeldsen K.U."/>
        </authorList>
    </citation>
    <scope>NUCLEOTIDE SEQUENCE [LARGE SCALE GENOMIC DNA]</scope>
    <source>
        <strain evidence="1">MCF</strain>
    </source>
</reference>
<dbReference type="Gene3D" id="3.40.50.1820">
    <property type="entry name" value="alpha/beta hydrolase"/>
    <property type="match status" value="1"/>
</dbReference>
<protein>
    <submittedName>
        <fullName evidence="1">Biotin synthesis protein BioG</fullName>
        <ecNumber evidence="1">3.1.1.85</ecNumber>
    </submittedName>
</protein>
<dbReference type="Pfam" id="PF04301">
    <property type="entry name" value="BioG"/>
    <property type="match status" value="1"/>
</dbReference>
<name>A0A3S3UAW9_9BACT</name>
<dbReference type="EC" id="3.1.1.85" evidence="1"/>
<evidence type="ECO:0000313" key="1">
    <source>
        <dbReference type="EMBL" id="RWX46052.1"/>
    </source>
</evidence>
<sequence>MKTCWLHQQGNQDCLLFMAGWGMCPEPFQDIPSGGTDVLMAYDYRDMDTGGITSFLRSNTYRKYKTYKRLHLLAWSMGVWTASMLSRHDELFDSRLTTAIAIGGTCHPIHDKLGIPEHNFTDMTKRLSPTRLEAFQRSMFSDEQEANRFTASFGKGERSFEEVHQELLALATAYTTYTTYTTDKVQPNVPNIYTSRIVTGRDQIFQARNQVRAWGRKKCRTLSLSHFPFYHWPSWSAMIEELKS</sequence>
<dbReference type="InterPro" id="IPR007398">
    <property type="entry name" value="BioG"/>
</dbReference>
<dbReference type="Proteomes" id="UP000287853">
    <property type="component" value="Unassembled WGS sequence"/>
</dbReference>
<dbReference type="AlphaFoldDB" id="A0A3S3UAW9"/>
<dbReference type="EMBL" id="MTKO01000070">
    <property type="protein sequence ID" value="RWX46052.1"/>
    <property type="molecule type" value="Genomic_DNA"/>
</dbReference>
<gene>
    <name evidence="1" type="ORF">H206_02249</name>
</gene>
<proteinExistence type="predicted"/>
<dbReference type="InterPro" id="IPR029058">
    <property type="entry name" value="AB_hydrolase_fold"/>
</dbReference>
<keyword evidence="1" id="KW-0378">Hydrolase</keyword>